<protein>
    <submittedName>
        <fullName evidence="2">Uncharacterized protein</fullName>
    </submittedName>
</protein>
<keyword evidence="1" id="KW-0812">Transmembrane</keyword>
<accession>A0A6I3LKH3</accession>
<reference evidence="2 3" key="1">
    <citation type="submission" date="2019-11" db="EMBL/GenBank/DDBJ databases">
        <title>Genome of Strain BIT-d1.</title>
        <authorList>
            <person name="Yang Y."/>
        </authorList>
    </citation>
    <scope>NUCLEOTIDE SEQUENCE [LARGE SCALE GENOMIC DNA]</scope>
    <source>
        <strain evidence="2 3">BIT-d1</strain>
    </source>
</reference>
<dbReference type="RefSeq" id="WP_155092830.1">
    <property type="nucleotide sequence ID" value="NZ_WMJX01000030.1"/>
</dbReference>
<evidence type="ECO:0000256" key="1">
    <source>
        <dbReference type="SAM" id="Phobius"/>
    </source>
</evidence>
<keyword evidence="3" id="KW-1185">Reference proteome</keyword>
<evidence type="ECO:0000313" key="2">
    <source>
        <dbReference type="EMBL" id="MTG98813.1"/>
    </source>
</evidence>
<keyword evidence="1" id="KW-1133">Transmembrane helix</keyword>
<dbReference type="EMBL" id="WMJX01000030">
    <property type="protein sequence ID" value="MTG98813.1"/>
    <property type="molecule type" value="Genomic_DNA"/>
</dbReference>
<proteinExistence type="predicted"/>
<organism evidence="2 3">
    <name type="scientific">Myroides albus</name>
    <dbReference type="NCBI Taxonomy" id="2562892"/>
    <lineage>
        <taxon>Bacteria</taxon>
        <taxon>Pseudomonadati</taxon>
        <taxon>Bacteroidota</taxon>
        <taxon>Flavobacteriia</taxon>
        <taxon>Flavobacteriales</taxon>
        <taxon>Flavobacteriaceae</taxon>
        <taxon>Myroides</taxon>
    </lineage>
</organism>
<gene>
    <name evidence="2" type="ORF">GJV76_11840</name>
</gene>
<sequence>MNFDNITTLVSLIIALVSLIVAINALKVSNTALKVSDTALNLSSREYAPQFIYDFRENGDIYVENPHPDLYQIDFAELIVLKKIGIEDYVNKGLIQFSYVESSKTTRLFGGDKFGVSIIINKNAVGPCALNLCPYNSTLIASLRVKLEHEYSLDSPMGYMLPSLKEEETYIIIYYSNKNKERKSVISCRYFIHGGGGYDLITIDQEDFEFNINEANIPKFEDIDSLWNYLKIEKFKKW</sequence>
<evidence type="ECO:0000313" key="3">
    <source>
        <dbReference type="Proteomes" id="UP000438760"/>
    </source>
</evidence>
<keyword evidence="1" id="KW-0472">Membrane</keyword>
<dbReference type="AlphaFoldDB" id="A0A6I3LKH3"/>
<name>A0A6I3LKH3_9FLAO</name>
<dbReference type="Proteomes" id="UP000438760">
    <property type="component" value="Unassembled WGS sequence"/>
</dbReference>
<comment type="caution">
    <text evidence="2">The sequence shown here is derived from an EMBL/GenBank/DDBJ whole genome shotgun (WGS) entry which is preliminary data.</text>
</comment>
<feature type="transmembrane region" description="Helical" evidence="1">
    <location>
        <begin position="6"/>
        <end position="26"/>
    </location>
</feature>